<dbReference type="AlphaFoldDB" id="A0A512NLR5"/>
<evidence type="ECO:0000259" key="1">
    <source>
        <dbReference type="Pfam" id="PF16242"/>
    </source>
</evidence>
<dbReference type="PANTHER" id="PTHR34818">
    <property type="entry name" value="PROTEIN BLI-3"/>
    <property type="match status" value="1"/>
</dbReference>
<dbReference type="PANTHER" id="PTHR34818:SF1">
    <property type="entry name" value="PROTEIN BLI-3"/>
    <property type="match status" value="1"/>
</dbReference>
<accession>A0A512NLR5</accession>
<dbReference type="Proteomes" id="UP000321058">
    <property type="component" value="Unassembled WGS sequence"/>
</dbReference>
<dbReference type="InterPro" id="IPR038725">
    <property type="entry name" value="YdaG_split_barrel_FMN-bd"/>
</dbReference>
<comment type="caution">
    <text evidence="2">The sequence shown here is derived from an EMBL/GenBank/DDBJ whole genome shotgun (WGS) entry which is preliminary data.</text>
</comment>
<dbReference type="InterPro" id="IPR012349">
    <property type="entry name" value="Split_barrel_FMN-bd"/>
</dbReference>
<protein>
    <submittedName>
        <fullName evidence="2">General stress protein</fullName>
    </submittedName>
</protein>
<dbReference type="RefSeq" id="WP_147155269.1">
    <property type="nucleotide sequence ID" value="NZ_BKAJ01000143.1"/>
</dbReference>
<dbReference type="InterPro" id="IPR052917">
    <property type="entry name" value="Stress-Dev_Protein"/>
</dbReference>
<dbReference type="EMBL" id="BKAJ01000143">
    <property type="protein sequence ID" value="GEP59895.1"/>
    <property type="molecule type" value="Genomic_DNA"/>
</dbReference>
<dbReference type="Pfam" id="PF16242">
    <property type="entry name" value="Pyrid_ox_like"/>
    <property type="match status" value="1"/>
</dbReference>
<evidence type="ECO:0000313" key="2">
    <source>
        <dbReference type="EMBL" id="GEP59895.1"/>
    </source>
</evidence>
<sequence>MPTPREFEDKFWSALKSDRTMMLGLDGVEDGHARPMTAQVDGEKGPIWFFTARDHALVQKLELGDRAIATFASKGHDLFATLHGAVSLDNDRAVIDRLWNRFVAAWYEGGKEDPKLALLRFDAERAEIWLDASSLVAGIKMLFGADPKEDFKDKVAEVTLRS</sequence>
<dbReference type="OrthoDB" id="1432662at2"/>
<reference evidence="2 3" key="1">
    <citation type="submission" date="2019-07" db="EMBL/GenBank/DDBJ databases">
        <title>Whole genome shotgun sequence of Reyranella soli NBRC 108950.</title>
        <authorList>
            <person name="Hosoyama A."/>
            <person name="Uohara A."/>
            <person name="Ohji S."/>
            <person name="Ichikawa N."/>
        </authorList>
    </citation>
    <scope>NUCLEOTIDE SEQUENCE [LARGE SCALE GENOMIC DNA]</scope>
    <source>
        <strain evidence="2 3">NBRC 108950</strain>
    </source>
</reference>
<gene>
    <name evidence="2" type="ORF">RSO01_70610</name>
</gene>
<dbReference type="Gene3D" id="2.30.110.10">
    <property type="entry name" value="Electron Transport, Fmn-binding Protein, Chain A"/>
    <property type="match status" value="1"/>
</dbReference>
<feature type="domain" description="General stress protein FMN-binding split barrel" evidence="1">
    <location>
        <begin position="8"/>
        <end position="142"/>
    </location>
</feature>
<proteinExistence type="predicted"/>
<evidence type="ECO:0000313" key="3">
    <source>
        <dbReference type="Proteomes" id="UP000321058"/>
    </source>
</evidence>
<name>A0A512NLR5_9HYPH</name>
<dbReference type="SUPFAM" id="SSF50475">
    <property type="entry name" value="FMN-binding split barrel"/>
    <property type="match status" value="1"/>
</dbReference>
<organism evidence="2 3">
    <name type="scientific">Reyranella soli</name>
    <dbReference type="NCBI Taxonomy" id="1230389"/>
    <lineage>
        <taxon>Bacteria</taxon>
        <taxon>Pseudomonadati</taxon>
        <taxon>Pseudomonadota</taxon>
        <taxon>Alphaproteobacteria</taxon>
        <taxon>Hyphomicrobiales</taxon>
        <taxon>Reyranellaceae</taxon>
        <taxon>Reyranella</taxon>
    </lineage>
</organism>
<keyword evidence="3" id="KW-1185">Reference proteome</keyword>